<proteinExistence type="predicted"/>
<gene>
    <name evidence="8" type="ORF">JOF53_000746</name>
</gene>
<feature type="transmembrane region" description="Helical" evidence="6">
    <location>
        <begin position="139"/>
        <end position="164"/>
    </location>
</feature>
<dbReference type="InterPro" id="IPR013525">
    <property type="entry name" value="ABC2_TM"/>
</dbReference>
<evidence type="ECO:0000256" key="3">
    <source>
        <dbReference type="ARBA" id="ARBA00022989"/>
    </source>
</evidence>
<dbReference type="RefSeq" id="WP_086784874.1">
    <property type="nucleotide sequence ID" value="NZ_JAGIOO010000001.1"/>
</dbReference>
<feature type="transmembrane region" description="Helical" evidence="6">
    <location>
        <begin position="28"/>
        <end position="48"/>
    </location>
</feature>
<keyword evidence="4 6" id="KW-0472">Membrane</keyword>
<sequence>MTEGWWCEVEVFLAAVRLQLARLRRAPGSLQVLVATPLYAIAFLSVVDAAGRPDLVPYAVLAPGVMALWQIALTVSGEAVDEERANGSLELLLVSPAPLLLVVLGRVATTTALSLFSVLESWLACWLVLGVLIPVTDPLLFTATLLATAAAMTGTATALAALFVRARSARVFQNALGYPVFLLGGAMVPVALLPDWLHPVSRLVFLSWSTDLLRHSLGGPEAVPPLLGLAAVLVLGAAGFLTGWLLLGRVLDRVRTTGAVVLS</sequence>
<organism evidence="8 9">
    <name type="scientific">Crossiella equi</name>
    <dbReference type="NCBI Taxonomy" id="130796"/>
    <lineage>
        <taxon>Bacteria</taxon>
        <taxon>Bacillati</taxon>
        <taxon>Actinomycetota</taxon>
        <taxon>Actinomycetes</taxon>
        <taxon>Pseudonocardiales</taxon>
        <taxon>Pseudonocardiaceae</taxon>
        <taxon>Crossiella</taxon>
    </lineage>
</organism>
<dbReference type="PRINTS" id="PR01414">
    <property type="entry name" value="CCMBBIOGNSIS"/>
</dbReference>
<dbReference type="Pfam" id="PF01061">
    <property type="entry name" value="ABC2_membrane"/>
    <property type="match status" value="1"/>
</dbReference>
<reference evidence="8 9" key="1">
    <citation type="submission" date="2021-03" db="EMBL/GenBank/DDBJ databases">
        <title>Sequencing the genomes of 1000 actinobacteria strains.</title>
        <authorList>
            <person name="Klenk H.-P."/>
        </authorList>
    </citation>
    <scope>NUCLEOTIDE SEQUENCE [LARGE SCALE GENOMIC DNA]</scope>
    <source>
        <strain evidence="8 9">DSM 44580</strain>
    </source>
</reference>
<evidence type="ECO:0000313" key="8">
    <source>
        <dbReference type="EMBL" id="MBP2471874.1"/>
    </source>
</evidence>
<dbReference type="InterPro" id="IPR051784">
    <property type="entry name" value="Nod_factor_ABC_transporter"/>
</dbReference>
<protein>
    <submittedName>
        <fullName evidence="8">ABC-2 type transport system permease protein</fullName>
    </submittedName>
</protein>
<keyword evidence="9" id="KW-1185">Reference proteome</keyword>
<keyword evidence="3 6" id="KW-1133">Transmembrane helix</keyword>
<evidence type="ECO:0000256" key="6">
    <source>
        <dbReference type="SAM" id="Phobius"/>
    </source>
</evidence>
<dbReference type="PANTHER" id="PTHR43229:SF2">
    <property type="entry name" value="NODULATION PROTEIN J"/>
    <property type="match status" value="1"/>
</dbReference>
<evidence type="ECO:0000313" key="9">
    <source>
        <dbReference type="Proteomes" id="UP001519363"/>
    </source>
</evidence>
<dbReference type="Proteomes" id="UP001519363">
    <property type="component" value="Unassembled WGS sequence"/>
</dbReference>
<feature type="domain" description="ABC-2 type transporter transmembrane" evidence="7">
    <location>
        <begin position="18"/>
        <end position="216"/>
    </location>
</feature>
<dbReference type="InterPro" id="IPR000412">
    <property type="entry name" value="ABC_2_transport"/>
</dbReference>
<accession>A0ABS5A5J5</accession>
<keyword evidence="2 6" id="KW-0812">Transmembrane</keyword>
<name>A0ABS5A5J5_9PSEU</name>
<comment type="subcellular location">
    <subcellularLocation>
        <location evidence="1">Membrane</location>
        <topology evidence="1">Multi-pass membrane protein</topology>
    </subcellularLocation>
</comment>
<evidence type="ECO:0000259" key="7">
    <source>
        <dbReference type="Pfam" id="PF01061"/>
    </source>
</evidence>
<evidence type="ECO:0000256" key="2">
    <source>
        <dbReference type="ARBA" id="ARBA00022692"/>
    </source>
</evidence>
<dbReference type="PANTHER" id="PTHR43229">
    <property type="entry name" value="NODULATION PROTEIN J"/>
    <property type="match status" value="1"/>
</dbReference>
<dbReference type="PIRSF" id="PIRSF006648">
    <property type="entry name" value="DrrB"/>
    <property type="match status" value="1"/>
</dbReference>
<evidence type="ECO:0000256" key="1">
    <source>
        <dbReference type="ARBA" id="ARBA00004141"/>
    </source>
</evidence>
<evidence type="ECO:0000256" key="5">
    <source>
        <dbReference type="ARBA" id="ARBA00023251"/>
    </source>
</evidence>
<keyword evidence="5" id="KW-0046">Antibiotic resistance</keyword>
<feature type="transmembrane region" description="Helical" evidence="6">
    <location>
        <begin position="226"/>
        <end position="247"/>
    </location>
</feature>
<comment type="caution">
    <text evidence="8">The sequence shown here is derived from an EMBL/GenBank/DDBJ whole genome shotgun (WGS) entry which is preliminary data.</text>
</comment>
<dbReference type="EMBL" id="JAGIOO010000001">
    <property type="protein sequence ID" value="MBP2471874.1"/>
    <property type="molecule type" value="Genomic_DNA"/>
</dbReference>
<feature type="transmembrane region" description="Helical" evidence="6">
    <location>
        <begin position="112"/>
        <end position="133"/>
    </location>
</feature>
<feature type="transmembrane region" description="Helical" evidence="6">
    <location>
        <begin position="176"/>
        <end position="197"/>
    </location>
</feature>
<evidence type="ECO:0000256" key="4">
    <source>
        <dbReference type="ARBA" id="ARBA00023136"/>
    </source>
</evidence>
<feature type="transmembrane region" description="Helical" evidence="6">
    <location>
        <begin position="55"/>
        <end position="75"/>
    </location>
</feature>